<dbReference type="Proteomes" id="UP001177023">
    <property type="component" value="Unassembled WGS sequence"/>
</dbReference>
<sequence length="376" mass="44096">ETLLSSPRLGRLGWSLKSWGHQQVQQKLPTIDEIKAAIPAQCFEKSLPKSLFFLVLDYVILFGCYKALPYFEAYGWTGYFIWCWVTGMFAASLFCIGHDCGHTTFSEYEWVNDLCGHIAHAPIMAPYWPWQKSHRQHHQYTSHLTRDKGHPWVTEEEYVDKPWFFKHFAKFPISGLLRWNPIYTFVGLPDGSHFWPGSELFTSTADRVKCAVSAVAVFFCMGVAFHLSNYSVNTWFWYYYMPCLWQGLWLVVITYMQHSHPEIEVFEEGSWNYIKGQVQTIDRTYGFGVDTLLHHITDGHVAHHMFFTRIPHYHLMEATEAIKGVLDKYPGAYKHETNYHVWFKYLWYNVRFEYLIGKGTGVLRYKQSGQDTKKAI</sequence>
<keyword evidence="1" id="KW-1133">Transmembrane helix</keyword>
<feature type="non-terminal residue" evidence="3">
    <location>
        <position position="1"/>
    </location>
</feature>
<organism evidence="3 4">
    <name type="scientific">Mesorhabditis spiculigera</name>
    <dbReference type="NCBI Taxonomy" id="96644"/>
    <lineage>
        <taxon>Eukaryota</taxon>
        <taxon>Metazoa</taxon>
        <taxon>Ecdysozoa</taxon>
        <taxon>Nematoda</taxon>
        <taxon>Chromadorea</taxon>
        <taxon>Rhabditida</taxon>
        <taxon>Rhabditina</taxon>
        <taxon>Rhabditomorpha</taxon>
        <taxon>Rhabditoidea</taxon>
        <taxon>Rhabditidae</taxon>
        <taxon>Mesorhabditinae</taxon>
        <taxon>Mesorhabditis</taxon>
    </lineage>
</organism>
<keyword evidence="4" id="KW-1185">Reference proteome</keyword>
<proteinExistence type="predicted"/>
<feature type="transmembrane region" description="Helical" evidence="1">
    <location>
        <begin position="210"/>
        <end position="230"/>
    </location>
</feature>
<feature type="transmembrane region" description="Helical" evidence="1">
    <location>
        <begin position="236"/>
        <end position="256"/>
    </location>
</feature>
<dbReference type="InterPro" id="IPR005804">
    <property type="entry name" value="FA_desaturase_dom"/>
</dbReference>
<evidence type="ECO:0000313" key="3">
    <source>
        <dbReference type="EMBL" id="CAJ0574611.1"/>
    </source>
</evidence>
<protein>
    <recommendedName>
        <fullName evidence="2">Fatty acid desaturase domain-containing protein</fullName>
    </recommendedName>
</protein>
<dbReference type="PANTHER" id="PTHR32100">
    <property type="entry name" value="OMEGA-6 FATTY ACID DESATURASE, CHLOROPLASTIC"/>
    <property type="match status" value="1"/>
</dbReference>
<evidence type="ECO:0000259" key="2">
    <source>
        <dbReference type="Pfam" id="PF00487"/>
    </source>
</evidence>
<reference evidence="3" key="1">
    <citation type="submission" date="2023-06" db="EMBL/GenBank/DDBJ databases">
        <authorList>
            <person name="Delattre M."/>
        </authorList>
    </citation>
    <scope>NUCLEOTIDE SEQUENCE</scope>
    <source>
        <strain evidence="3">AF72</strain>
    </source>
</reference>
<comment type="caution">
    <text evidence="3">The sequence shown here is derived from an EMBL/GenBank/DDBJ whole genome shotgun (WGS) entry which is preliminary data.</text>
</comment>
<dbReference type="Pfam" id="PF00487">
    <property type="entry name" value="FA_desaturase"/>
    <property type="match status" value="1"/>
</dbReference>
<name>A0AA36CUI7_9BILA</name>
<gene>
    <name evidence="3" type="ORF">MSPICULIGERA_LOCUS12943</name>
</gene>
<feature type="domain" description="Fatty acid desaturase" evidence="2">
    <location>
        <begin position="75"/>
        <end position="335"/>
    </location>
</feature>
<accession>A0AA36CUI7</accession>
<keyword evidence="1" id="KW-0812">Transmembrane</keyword>
<dbReference type="InterPro" id="IPR012171">
    <property type="entry name" value="Fatty_acid_desaturase"/>
</dbReference>
<feature type="transmembrane region" description="Helical" evidence="1">
    <location>
        <begin position="74"/>
        <end position="96"/>
    </location>
</feature>
<keyword evidence="1" id="KW-0472">Membrane</keyword>
<dbReference type="GO" id="GO:0016491">
    <property type="term" value="F:oxidoreductase activity"/>
    <property type="evidence" value="ECO:0007669"/>
    <property type="project" value="InterPro"/>
</dbReference>
<dbReference type="CDD" id="cd03507">
    <property type="entry name" value="Delta12-FADS-like"/>
    <property type="match status" value="1"/>
</dbReference>
<dbReference type="EMBL" id="CATQJA010002631">
    <property type="protein sequence ID" value="CAJ0574611.1"/>
    <property type="molecule type" value="Genomic_DNA"/>
</dbReference>
<dbReference type="GO" id="GO:0006629">
    <property type="term" value="P:lipid metabolic process"/>
    <property type="evidence" value="ECO:0007669"/>
    <property type="project" value="InterPro"/>
</dbReference>
<dbReference type="AlphaFoldDB" id="A0AA36CUI7"/>
<evidence type="ECO:0000313" key="4">
    <source>
        <dbReference type="Proteomes" id="UP001177023"/>
    </source>
</evidence>
<feature type="non-terminal residue" evidence="3">
    <location>
        <position position="376"/>
    </location>
</feature>
<evidence type="ECO:0000256" key="1">
    <source>
        <dbReference type="SAM" id="Phobius"/>
    </source>
</evidence>